<dbReference type="AlphaFoldDB" id="A0A2B4R7Z1"/>
<proteinExistence type="predicted"/>
<dbReference type="OrthoDB" id="5982253at2759"/>
<organism evidence="1 2">
    <name type="scientific">Stylophora pistillata</name>
    <name type="common">Smooth cauliflower coral</name>
    <dbReference type="NCBI Taxonomy" id="50429"/>
    <lineage>
        <taxon>Eukaryota</taxon>
        <taxon>Metazoa</taxon>
        <taxon>Cnidaria</taxon>
        <taxon>Anthozoa</taxon>
        <taxon>Hexacorallia</taxon>
        <taxon>Scleractinia</taxon>
        <taxon>Astrocoeniina</taxon>
        <taxon>Pocilloporidae</taxon>
        <taxon>Stylophora</taxon>
    </lineage>
</organism>
<dbReference type="PANTHER" id="PTHR31535:SF3">
    <property type="entry name" value="REGULATORY PROTEIN ZESTE"/>
    <property type="match status" value="1"/>
</dbReference>
<comment type="caution">
    <text evidence="1">The sequence shown here is derived from an EMBL/GenBank/DDBJ whole genome shotgun (WGS) entry which is preliminary data.</text>
</comment>
<protein>
    <submittedName>
        <fullName evidence="1">Uncharacterized protein</fullName>
    </submittedName>
</protein>
<evidence type="ECO:0000313" key="1">
    <source>
        <dbReference type="EMBL" id="PFX14454.1"/>
    </source>
</evidence>
<sequence length="391" mass="40695">MADQIPNFSLGFLFDREVLYDLEDDRENELLASIDLEDTVNDNATYPLTESEVSNKVNSENNEHACNLNRQRFENMSSAAIDEIIVRAETKKTKQSTKWAIRVFEAFKAVFTNLNTSGRIGPTTLGSHYTGHDHDGQVVLSSGVQQWTVPYIGDYRIEAIAAAGGYDRHTNSTQYRGRGARMTGTFRLNKGEVIQILVGQEGGINTKRFSSGGGGGTFVVREANTPLIIAGGGGGVNRVLSSHEGCDASTNTAGNPGYKSWSGGSNGHGAQTADYDASGGGGGGFYSSGRSGKNFNGTKGFGGEGGKGFMQGGVGGRARFHDVDGGFGGGGGAYGWRGGGGGGGYSGGSSGKGTNDSCGGGGGSYNNGNNQDNECCFNNAGHGQVTITFLK</sequence>
<gene>
    <name evidence="1" type="ORF">AWC38_SpisGene21386</name>
</gene>
<accession>A0A2B4R7Z1</accession>
<dbReference type="STRING" id="50429.A0A2B4R7Z1"/>
<dbReference type="Proteomes" id="UP000225706">
    <property type="component" value="Unassembled WGS sequence"/>
</dbReference>
<keyword evidence="2" id="KW-1185">Reference proteome</keyword>
<dbReference type="EMBL" id="LSMT01000778">
    <property type="protein sequence ID" value="PFX14454.1"/>
    <property type="molecule type" value="Genomic_DNA"/>
</dbReference>
<dbReference type="PANTHER" id="PTHR31535">
    <property type="match status" value="1"/>
</dbReference>
<evidence type="ECO:0000313" key="2">
    <source>
        <dbReference type="Proteomes" id="UP000225706"/>
    </source>
</evidence>
<name>A0A2B4R7Z1_STYPI</name>
<reference evidence="2" key="1">
    <citation type="journal article" date="2017" name="bioRxiv">
        <title>Comparative analysis of the genomes of Stylophora pistillata and Acropora digitifera provides evidence for extensive differences between species of corals.</title>
        <authorList>
            <person name="Voolstra C.R."/>
            <person name="Li Y."/>
            <person name="Liew Y.J."/>
            <person name="Baumgarten S."/>
            <person name="Zoccola D."/>
            <person name="Flot J.-F."/>
            <person name="Tambutte S."/>
            <person name="Allemand D."/>
            <person name="Aranda M."/>
        </authorList>
    </citation>
    <scope>NUCLEOTIDE SEQUENCE [LARGE SCALE GENOMIC DNA]</scope>
</reference>